<name>A0A1Y1XM44_9FUNG</name>
<evidence type="ECO:0000313" key="2">
    <source>
        <dbReference type="EMBL" id="ORX86830.1"/>
    </source>
</evidence>
<accession>A0A1Y1XM44</accession>
<sequence>MSLLSTITYVFGAIILGIGIGFLLIFLYKCSNKFFKNNSSNRGIPVYDLEIKNSTDNLIEPPAVYLDAYSNQKILQTSEEEKNINTINTINRLINRDKVIQQNNI</sequence>
<dbReference type="Proteomes" id="UP000193944">
    <property type="component" value="Unassembled WGS sequence"/>
</dbReference>
<comment type="caution">
    <text evidence="2">The sequence shown here is derived from an EMBL/GenBank/DDBJ whole genome shotgun (WGS) entry which is preliminary data.</text>
</comment>
<reference evidence="2 3" key="1">
    <citation type="submission" date="2016-08" db="EMBL/GenBank/DDBJ databases">
        <title>A Parts List for Fungal Cellulosomes Revealed by Comparative Genomics.</title>
        <authorList>
            <consortium name="DOE Joint Genome Institute"/>
            <person name="Haitjema C.H."/>
            <person name="Gilmore S.P."/>
            <person name="Henske J.K."/>
            <person name="Solomon K.V."/>
            <person name="De Groot R."/>
            <person name="Kuo A."/>
            <person name="Mondo S.J."/>
            <person name="Salamov A.A."/>
            <person name="Labutti K."/>
            <person name="Zhao Z."/>
            <person name="Chiniquy J."/>
            <person name="Barry K."/>
            <person name="Brewer H.M."/>
            <person name="Purvine S.O."/>
            <person name="Wright A.T."/>
            <person name="Boxma B."/>
            <person name="Van Alen T."/>
            <person name="Hackstein J.H."/>
            <person name="Baker S.E."/>
            <person name="Grigoriev I.V."/>
            <person name="O'Malley M.A."/>
        </authorList>
    </citation>
    <scope>NUCLEOTIDE SEQUENCE [LARGE SCALE GENOMIC DNA]</scope>
    <source>
        <strain evidence="2 3">S4</strain>
    </source>
</reference>
<evidence type="ECO:0000313" key="3">
    <source>
        <dbReference type="Proteomes" id="UP000193944"/>
    </source>
</evidence>
<keyword evidence="1" id="KW-1133">Transmembrane helix</keyword>
<organism evidence="2 3">
    <name type="scientific">Anaeromyces robustus</name>
    <dbReference type="NCBI Taxonomy" id="1754192"/>
    <lineage>
        <taxon>Eukaryota</taxon>
        <taxon>Fungi</taxon>
        <taxon>Fungi incertae sedis</taxon>
        <taxon>Chytridiomycota</taxon>
        <taxon>Chytridiomycota incertae sedis</taxon>
        <taxon>Neocallimastigomycetes</taxon>
        <taxon>Neocallimastigales</taxon>
        <taxon>Neocallimastigaceae</taxon>
        <taxon>Anaeromyces</taxon>
    </lineage>
</organism>
<dbReference type="EMBL" id="MCFG01000016">
    <property type="protein sequence ID" value="ORX86830.1"/>
    <property type="molecule type" value="Genomic_DNA"/>
</dbReference>
<proteinExistence type="predicted"/>
<reference evidence="2 3" key="2">
    <citation type="submission" date="2016-08" db="EMBL/GenBank/DDBJ databases">
        <title>Pervasive Adenine N6-methylation of Active Genes in Fungi.</title>
        <authorList>
            <consortium name="DOE Joint Genome Institute"/>
            <person name="Mondo S.J."/>
            <person name="Dannebaum R.O."/>
            <person name="Kuo R.C."/>
            <person name="Labutti K."/>
            <person name="Haridas S."/>
            <person name="Kuo A."/>
            <person name="Salamov A."/>
            <person name="Ahrendt S.R."/>
            <person name="Lipzen A."/>
            <person name="Sullivan W."/>
            <person name="Andreopoulos W.B."/>
            <person name="Clum A."/>
            <person name="Lindquist E."/>
            <person name="Daum C."/>
            <person name="Ramamoorthy G.K."/>
            <person name="Gryganskyi A."/>
            <person name="Culley D."/>
            <person name="Magnuson J.K."/>
            <person name="James T.Y."/>
            <person name="O'Malley M.A."/>
            <person name="Stajich J.E."/>
            <person name="Spatafora J.W."/>
            <person name="Visel A."/>
            <person name="Grigoriev I.V."/>
        </authorList>
    </citation>
    <scope>NUCLEOTIDE SEQUENCE [LARGE SCALE GENOMIC DNA]</scope>
    <source>
        <strain evidence="2 3">S4</strain>
    </source>
</reference>
<feature type="transmembrane region" description="Helical" evidence="1">
    <location>
        <begin position="6"/>
        <end position="28"/>
    </location>
</feature>
<dbReference type="AlphaFoldDB" id="A0A1Y1XM44"/>
<gene>
    <name evidence="2" type="ORF">BCR32DRAFT_264717</name>
</gene>
<evidence type="ECO:0000256" key="1">
    <source>
        <dbReference type="SAM" id="Phobius"/>
    </source>
</evidence>
<keyword evidence="1" id="KW-0812">Transmembrane</keyword>
<keyword evidence="1" id="KW-0472">Membrane</keyword>
<keyword evidence="3" id="KW-1185">Reference proteome</keyword>
<protein>
    <submittedName>
        <fullName evidence="2">Uncharacterized protein</fullName>
    </submittedName>
</protein>